<feature type="region of interest" description="Disordered" evidence="1">
    <location>
        <begin position="300"/>
        <end position="335"/>
    </location>
</feature>
<evidence type="ECO:0000256" key="2">
    <source>
        <dbReference type="SAM" id="SignalP"/>
    </source>
</evidence>
<comment type="caution">
    <text evidence="3">The sequence shown here is derived from an EMBL/GenBank/DDBJ whole genome shotgun (WGS) entry which is preliminary data.</text>
</comment>
<feature type="signal peptide" evidence="2">
    <location>
        <begin position="1"/>
        <end position="22"/>
    </location>
</feature>
<proteinExistence type="predicted"/>
<dbReference type="RefSeq" id="WP_250927658.1">
    <property type="nucleotide sequence ID" value="NZ_JAMQBK010000015.1"/>
</dbReference>
<evidence type="ECO:0000313" key="4">
    <source>
        <dbReference type="Proteomes" id="UP001202961"/>
    </source>
</evidence>
<evidence type="ECO:0000313" key="3">
    <source>
        <dbReference type="EMBL" id="MCM2369990.1"/>
    </source>
</evidence>
<dbReference type="Proteomes" id="UP001202961">
    <property type="component" value="Unassembled WGS sequence"/>
</dbReference>
<protein>
    <submittedName>
        <fullName evidence="3">Uncharacterized protein</fullName>
    </submittedName>
</protein>
<keyword evidence="2" id="KW-0732">Signal</keyword>
<name>A0ABT0TZI8_9BACT</name>
<accession>A0ABT0TZI8</accession>
<organism evidence="3 4">
    <name type="scientific">Aporhodopirellula aestuarii</name>
    <dbReference type="NCBI Taxonomy" id="2950107"/>
    <lineage>
        <taxon>Bacteria</taxon>
        <taxon>Pseudomonadati</taxon>
        <taxon>Planctomycetota</taxon>
        <taxon>Planctomycetia</taxon>
        <taxon>Pirellulales</taxon>
        <taxon>Pirellulaceae</taxon>
        <taxon>Aporhodopirellula</taxon>
    </lineage>
</organism>
<feature type="chain" id="PRO_5045208276" evidence="2">
    <location>
        <begin position="23"/>
        <end position="635"/>
    </location>
</feature>
<keyword evidence="4" id="KW-1185">Reference proteome</keyword>
<evidence type="ECO:0000256" key="1">
    <source>
        <dbReference type="SAM" id="MobiDB-lite"/>
    </source>
</evidence>
<dbReference type="EMBL" id="JAMQBK010000015">
    <property type="protein sequence ID" value="MCM2369990.1"/>
    <property type="molecule type" value="Genomic_DNA"/>
</dbReference>
<reference evidence="3 4" key="1">
    <citation type="journal article" date="2022" name="Syst. Appl. Microbiol.">
        <title>Rhodopirellula aestuarii sp. nov., a novel member of the genus Rhodopirellula isolated from brackish sediments collected in the Tagus River estuary, Portugal.</title>
        <authorList>
            <person name="Vitorino I.R."/>
            <person name="Klimek D."/>
            <person name="Calusinska M."/>
            <person name="Lobo-da-Cunha A."/>
            <person name="Vasconcelos V."/>
            <person name="Lage O.M."/>
        </authorList>
    </citation>
    <scope>NUCLEOTIDE SEQUENCE [LARGE SCALE GENOMIC DNA]</scope>
    <source>
        <strain evidence="3 4">ICT_H3.1</strain>
    </source>
</reference>
<sequence>MNRCLMTIAVFAICFLSESASTAQSVFQLIEPQTGINSTATISSRKLDILSGGVIYRYRREPRMDTFGFDAYSSNTLGQVLGWPQSDSGRLRIGTDTGAGISWRWSEMEIDNPTLTQPAYPPSYNTPSYNTPSYTAPNLAPGVPSRFNRGSIGNNFIPSLPAGTVTLSNQHINELWVEIIDLRQPGNVQRIKIKPNEAVAVDLDRDPVAVLYEVVVYDVVRQSIAIDRTPRGQGRITEENFAPKSVGIFPIPPGTQHTVVTLDVYRLAKDNLNPGAVAPFDPDDWKAVVSVQPEPALTTLGNMPSVPVTGTPVAEPPIGPSQPAVSQPSVPQPRRPTPLDLHLSIVNDYTGAPTQQPNICLARLKAPGTLTVERLIWQSKELMYEVQIPYTEQVIINGKEQTVTKLRVEARTRSEPFLLSATVDLAIDQVEAYRSDGRLLNGNELASILKQERTAVWLEDDQQLDPRYLPLLNNTTLVLYAARRPSWRAEAIAEQQKNNFPSTPIEFCGILQFDTGETVLANTASEYVEENYTVMVPVSKQVEQNGESITVTEFVEETRTRVVSVPKVKQTRIATGTFSIYEMGGKRLNSPEIRTRLASPQTVVYVAAGEKVSPWYRKLLASDALVLMERRAQAK</sequence>
<gene>
    <name evidence="3" type="ORF">NB063_05060</name>
</gene>